<reference evidence="1 2" key="1">
    <citation type="journal article" date="2019" name="Int. J. Syst. Evol. Microbiol.">
        <title>Capsulimonas corticalis gen. nov., sp. nov., an aerobic capsulated bacterium, of a novel bacterial order, Capsulimonadales ord. nov., of the class Armatimonadia of the phylum Armatimonadetes.</title>
        <authorList>
            <person name="Li J."/>
            <person name="Kudo C."/>
            <person name="Tonouchi A."/>
        </authorList>
    </citation>
    <scope>NUCLEOTIDE SEQUENCE [LARGE SCALE GENOMIC DNA]</scope>
    <source>
        <strain evidence="1 2">AX-7</strain>
    </source>
</reference>
<proteinExistence type="predicted"/>
<gene>
    <name evidence="1" type="ORF">CCAX7_12080</name>
</gene>
<organism evidence="1 2">
    <name type="scientific">Capsulimonas corticalis</name>
    <dbReference type="NCBI Taxonomy" id="2219043"/>
    <lineage>
        <taxon>Bacteria</taxon>
        <taxon>Bacillati</taxon>
        <taxon>Armatimonadota</taxon>
        <taxon>Armatimonadia</taxon>
        <taxon>Capsulimonadales</taxon>
        <taxon>Capsulimonadaceae</taxon>
        <taxon>Capsulimonas</taxon>
    </lineage>
</organism>
<dbReference type="EMBL" id="AP025739">
    <property type="protein sequence ID" value="BDI29157.1"/>
    <property type="molecule type" value="Genomic_DNA"/>
</dbReference>
<name>A0A402D4I8_9BACT</name>
<evidence type="ECO:0000313" key="2">
    <source>
        <dbReference type="Proteomes" id="UP000287394"/>
    </source>
</evidence>
<dbReference type="RefSeq" id="WP_119324391.1">
    <property type="nucleotide sequence ID" value="NZ_AP025739.1"/>
</dbReference>
<dbReference type="AlphaFoldDB" id="A0A402D4I8"/>
<accession>A0A402D4I8</accession>
<protein>
    <submittedName>
        <fullName evidence="1">Uncharacterized protein</fullName>
    </submittedName>
</protein>
<dbReference type="KEGG" id="ccot:CCAX7_12080"/>
<keyword evidence="2" id="KW-1185">Reference proteome</keyword>
<dbReference type="Proteomes" id="UP000287394">
    <property type="component" value="Chromosome"/>
</dbReference>
<sequence length="162" mass="17555">MHYRVPLLRLQIGPAVFAPAVFLCFWLAAAPPARAADSPWAGSRPVYCAKTDLIVSEIGTWTLKIDKSGAVTATGEMDQQVRRPGAGAGPDQPCDFFVGHYTATGNVTAAGVIHLRATSKDARYYPNLPLIFDGAYDAETKSFHGHYYYGAKADGKTLGLWY</sequence>
<evidence type="ECO:0000313" key="1">
    <source>
        <dbReference type="EMBL" id="BDI29157.1"/>
    </source>
</evidence>